<dbReference type="WBParaSite" id="PS1159_v2.g10787.t2">
    <property type="protein sequence ID" value="PS1159_v2.g10787.t2"/>
    <property type="gene ID" value="PS1159_v2.g10787"/>
</dbReference>
<organism evidence="1 2">
    <name type="scientific">Panagrolaimus sp. PS1159</name>
    <dbReference type="NCBI Taxonomy" id="55785"/>
    <lineage>
        <taxon>Eukaryota</taxon>
        <taxon>Metazoa</taxon>
        <taxon>Ecdysozoa</taxon>
        <taxon>Nematoda</taxon>
        <taxon>Chromadorea</taxon>
        <taxon>Rhabditida</taxon>
        <taxon>Tylenchina</taxon>
        <taxon>Panagrolaimomorpha</taxon>
        <taxon>Panagrolaimoidea</taxon>
        <taxon>Panagrolaimidae</taxon>
        <taxon>Panagrolaimus</taxon>
    </lineage>
</organism>
<dbReference type="Proteomes" id="UP000887580">
    <property type="component" value="Unplaced"/>
</dbReference>
<protein>
    <submittedName>
        <fullName evidence="2">DNA-directed DNA polymerase</fullName>
    </submittedName>
</protein>
<reference evidence="2" key="1">
    <citation type="submission" date="2022-11" db="UniProtKB">
        <authorList>
            <consortium name="WormBaseParasite"/>
        </authorList>
    </citation>
    <scope>IDENTIFICATION</scope>
</reference>
<name>A0AC35EUC3_9BILA</name>
<proteinExistence type="predicted"/>
<sequence length="1253" mass="144382">MDSALDQEIEQCCMRKALIEKKLLNNFSIDSLKLHAELLEVNIRLRLLYAERDTSEDETDQSTESENHDQVGDGRRRRKVVKGVESETGKTISEWAWLKEIDKLEKRGETLKNAKFEGKPLSHFFKFSNPVEKGSSSRGTMIFETDALITNVEDAKDPENLLKIVFKNLFKTAFSSKARPPDKLNVQFYGEGMGQPYYIPMRGPEQNNVEAIVAQFSLLSTSETLTSIFNNKLAVKVCGYWAPGGAACNHENCTHTVSCGKVVDNYCLARAICYGKKFLENKGKGMASYQINGLQRDTLNLMQASNLNLKKDYYTISDAEKLLDILGPEYRLVIYNTEKELIMNTSFAKNVIILRLDDNHFDYIPKLHLFLKMRKVCIQCLKPIYPNHHFRGCPKLCFSCMEANFDTPYPKSIKYVYFDIECQIIQGKHVPILLCSYSYCSICQDNRVDVDSPLSEAPKGCVCGVKSRYRSFNGYTGDSPVDKFLKYAFSLAQDRHKPGKMIILAHNLSKYDGHLLLEKLYEKSNAVNVVAQGFKLYTIDVKIGENIISFKDSLNFFASPLKALPKMFGFQEEASKKYFPHAFNLPENMYTKLYSLPPAHTYWPDLMKPEDRADFFKWYDASKSTPFCLTTDMEDYCKMDVICLMKSCVKFREIMLEINDIDPFVNSSTIASYAYSVFRANVLKDKMLVNVPDGGYRKQEKQSEEAIKFLRLYEMEHNVHIEDASNKGEFKIPGSNFKVDGIIRNKAGNVLKCLEYNSCYYHGHTCYDRNQVLANGVTAEVLYENTMERYNFIKKKYNIEMYWSCDFKKRLDKHPALKRLFKSIKVAPRIQLRETALKGGRVECFRLYYKCKEGEEIRFIDIVSLYPWVMKHCSFPLGHPRVFTWECFREQVWSKSSDNPYKGFILCTILPPRRLEPALLPYKSENGNLVFCLCRTCSDEENPVCSHSADERSWTATFTHAELNEALDLGYKATTIYEVWDYPEWSVPGVGPKDLFGKYVNTFLALKVEASGYPTEDPKEREEYIKMYKEKEGLILDPSKMEFNPGKRSVAKLMSNSLWGKLAQRSDLSEIVITKTAAEFHKVMADNTHEVMDFVHINDQTDRLVIKKKPEFQKPGKTTCLPVACFVTSHARLKLYSYLVKASAKRRLYSDTDSMGYILRRGSVPITEGIFLGEMSREYSDCVIIEIVIAEKVLQKFRDGGFPDPVRLNYQTIKRNKYGYLHSVPMEKKWIPFLKKGFVDPKTMKVYEWGYTD</sequence>
<accession>A0AC35EUC3</accession>
<evidence type="ECO:0000313" key="2">
    <source>
        <dbReference type="WBParaSite" id="PS1159_v2.g10787.t2"/>
    </source>
</evidence>
<evidence type="ECO:0000313" key="1">
    <source>
        <dbReference type="Proteomes" id="UP000887580"/>
    </source>
</evidence>